<name>A0A2C8F9C4_9BACT</name>
<dbReference type="Proteomes" id="UP000219215">
    <property type="component" value="Chromosome DPRO"/>
</dbReference>
<gene>
    <name evidence="2" type="ORF">DPRO_2468</name>
</gene>
<dbReference type="InterPro" id="IPR005646">
    <property type="entry name" value="FapA"/>
</dbReference>
<dbReference type="InterPro" id="IPR046866">
    <property type="entry name" value="FapA_N"/>
</dbReference>
<dbReference type="AlphaFoldDB" id="A0A2C8F9C4"/>
<dbReference type="OrthoDB" id="9775837at2"/>
<dbReference type="PANTHER" id="PTHR38032">
    <property type="entry name" value="POLYMERASE-RELATED"/>
    <property type="match status" value="1"/>
</dbReference>
<organism evidence="2 3">
    <name type="scientific">Pseudodesulfovibrio profundus</name>
    <dbReference type="NCBI Taxonomy" id="57320"/>
    <lineage>
        <taxon>Bacteria</taxon>
        <taxon>Pseudomonadati</taxon>
        <taxon>Thermodesulfobacteriota</taxon>
        <taxon>Desulfovibrionia</taxon>
        <taxon>Desulfovibrionales</taxon>
        <taxon>Desulfovibrionaceae</taxon>
    </lineage>
</organism>
<accession>A0A2C8F9C4</accession>
<protein>
    <recommendedName>
        <fullName evidence="1">Flagellar Assembly Protein A N-terminal region domain-containing protein</fullName>
    </recommendedName>
</protein>
<feature type="domain" description="Flagellar Assembly Protein A N-terminal region" evidence="1">
    <location>
        <begin position="17"/>
        <end position="98"/>
    </location>
</feature>
<keyword evidence="3" id="KW-1185">Reference proteome</keyword>
<sequence>MGNDKKQKQCPDAQFRFAMSEDGMKLGVSRYFPPNGGEEPSVELLRRQVAEAGVSLPIDEDAAHQIIEAVKSKGEIKRIVLVRGIPAQEPQDASLVALGNLDYPVFPGDRFARKHEAKPAQAGQTIDGKPLEPKKDFTPKDIAITMGDNVEFDPLTETYVSQAWGMAIFQEGVLSVEPIPHISEDAIQVSGTLHHQDFKKRQITPAQVEKELRDMGVVIDIDTDLLDNLLEEARSTETPLYDQTLVEGKHPVPGHDGWFEFLVSSREETGTEDESGRLDFRDRGSYPMVNPQQIIGRLHGPTPGEGGIDIYGKTIPAHAGRPLKIHLGENVMAHEDKITFASKAKGVVSMERGTLSVTDCLLISGDVDLGTGNVKLEHGSVKILGSIQAGAVVSAPKHIIVGGSVESATVYAGGNIEIAGGVLMPEGGTIKAEGDISVGHTANARLIAGGDVHITNDITNTIIEAEGTLFATKGKGHIQGGRIMTGKGMLVNEVGSELGVATTIMINIQLEGDEELRQERAKLKQSIARVDDALGTDPPEAILARTPKEKRPAVVEVLKHRITLIKRRKQVSEQINQINLRRQEKLAGTKIKVRRVVHPGVTIKFGSTSMAVKQRLEAPTIYWSENKREIAIG</sequence>
<feature type="domain" description="Flagellar Assembly Protein A N-terminal region" evidence="1">
    <location>
        <begin position="182"/>
        <end position="351"/>
    </location>
</feature>
<evidence type="ECO:0000259" key="1">
    <source>
        <dbReference type="Pfam" id="PF20250"/>
    </source>
</evidence>
<dbReference type="KEGG" id="pprf:DPRO_2468"/>
<dbReference type="Pfam" id="PF03961">
    <property type="entry name" value="FapA"/>
    <property type="match status" value="1"/>
</dbReference>
<dbReference type="EMBL" id="LT907975">
    <property type="protein sequence ID" value="SOB59376.1"/>
    <property type="molecule type" value="Genomic_DNA"/>
</dbReference>
<dbReference type="Pfam" id="PF20250">
    <property type="entry name" value="FapA_N"/>
    <property type="match status" value="2"/>
</dbReference>
<dbReference type="PANTHER" id="PTHR38032:SF1">
    <property type="entry name" value="RNA-BINDING PROTEIN KHPB N-TERMINAL DOMAIN-CONTAINING PROTEIN"/>
    <property type="match status" value="1"/>
</dbReference>
<evidence type="ECO:0000313" key="2">
    <source>
        <dbReference type="EMBL" id="SOB59376.1"/>
    </source>
</evidence>
<evidence type="ECO:0000313" key="3">
    <source>
        <dbReference type="Proteomes" id="UP000219215"/>
    </source>
</evidence>
<dbReference type="InterPro" id="IPR046865">
    <property type="entry name" value="FapA_b_solenoid"/>
</dbReference>
<dbReference type="RefSeq" id="WP_097012252.1">
    <property type="nucleotide sequence ID" value="NZ_LT907975.1"/>
</dbReference>
<proteinExistence type="predicted"/>
<reference evidence="3" key="1">
    <citation type="submission" date="2017-09" db="EMBL/GenBank/DDBJ databases">
        <authorList>
            <person name="Regsiter A."/>
            <person name="William W."/>
        </authorList>
    </citation>
    <scope>NUCLEOTIDE SEQUENCE [LARGE SCALE GENOMIC DNA]</scope>
    <source>
        <strain evidence="3">500-1</strain>
    </source>
</reference>